<evidence type="ECO:0000256" key="1">
    <source>
        <dbReference type="SAM" id="MobiDB-lite"/>
    </source>
</evidence>
<evidence type="ECO:0000313" key="2">
    <source>
        <dbReference type="EMBL" id="KAK1424435.1"/>
    </source>
</evidence>
<gene>
    <name evidence="2" type="ORF">QVD17_19764</name>
</gene>
<dbReference type="EMBL" id="JAUHHV010000005">
    <property type="protein sequence ID" value="KAK1424435.1"/>
    <property type="molecule type" value="Genomic_DNA"/>
</dbReference>
<feature type="region of interest" description="Disordered" evidence="1">
    <location>
        <begin position="48"/>
        <end position="107"/>
    </location>
</feature>
<sequence>MKIKQLCLSEDGRYKTMEKIESTKNKFDFSNAPKFDLQIPDLTPRTKEGQETNVVEEETMSREKENEEYTMKKGSENRTVFKEGGLENPNAEKETEEVLINKEGKSN</sequence>
<comment type="caution">
    <text evidence="2">The sequence shown here is derived from an EMBL/GenBank/DDBJ whole genome shotgun (WGS) entry which is preliminary data.</text>
</comment>
<name>A0AAD8KRI1_TARER</name>
<proteinExistence type="predicted"/>
<reference evidence="2" key="1">
    <citation type="journal article" date="2023" name="bioRxiv">
        <title>Improved chromosome-level genome assembly for marigold (Tagetes erecta).</title>
        <authorList>
            <person name="Jiang F."/>
            <person name="Yuan L."/>
            <person name="Wang S."/>
            <person name="Wang H."/>
            <person name="Xu D."/>
            <person name="Wang A."/>
            <person name="Fan W."/>
        </authorList>
    </citation>
    <scope>NUCLEOTIDE SEQUENCE</scope>
    <source>
        <strain evidence="2">WSJ</strain>
        <tissue evidence="2">Leaf</tissue>
    </source>
</reference>
<dbReference type="Proteomes" id="UP001229421">
    <property type="component" value="Unassembled WGS sequence"/>
</dbReference>
<keyword evidence="3" id="KW-1185">Reference proteome</keyword>
<dbReference type="AlphaFoldDB" id="A0AAD8KRI1"/>
<protein>
    <submittedName>
        <fullName evidence="2">Uncharacterized protein</fullName>
    </submittedName>
</protein>
<organism evidence="2 3">
    <name type="scientific">Tagetes erecta</name>
    <name type="common">African marigold</name>
    <dbReference type="NCBI Taxonomy" id="13708"/>
    <lineage>
        <taxon>Eukaryota</taxon>
        <taxon>Viridiplantae</taxon>
        <taxon>Streptophyta</taxon>
        <taxon>Embryophyta</taxon>
        <taxon>Tracheophyta</taxon>
        <taxon>Spermatophyta</taxon>
        <taxon>Magnoliopsida</taxon>
        <taxon>eudicotyledons</taxon>
        <taxon>Gunneridae</taxon>
        <taxon>Pentapetalae</taxon>
        <taxon>asterids</taxon>
        <taxon>campanulids</taxon>
        <taxon>Asterales</taxon>
        <taxon>Asteraceae</taxon>
        <taxon>Asteroideae</taxon>
        <taxon>Heliantheae alliance</taxon>
        <taxon>Tageteae</taxon>
        <taxon>Tagetes</taxon>
    </lineage>
</organism>
<accession>A0AAD8KRI1</accession>
<feature type="compositionally biased region" description="Basic and acidic residues" evidence="1">
    <location>
        <begin position="59"/>
        <end position="93"/>
    </location>
</feature>
<evidence type="ECO:0000313" key="3">
    <source>
        <dbReference type="Proteomes" id="UP001229421"/>
    </source>
</evidence>